<dbReference type="PANTHER" id="PTHR35145:SF1">
    <property type="entry name" value="CYTOPLASMIC PROTEIN"/>
    <property type="match status" value="1"/>
</dbReference>
<keyword evidence="2" id="KW-1185">Reference proteome</keyword>
<dbReference type="PATRIC" id="fig|1432562.3.peg.2633"/>
<dbReference type="InterPro" id="IPR007351">
    <property type="entry name" value="YjbR"/>
</dbReference>
<dbReference type="InterPro" id="IPR058532">
    <property type="entry name" value="YjbR/MT2646/Rv2570-like"/>
</dbReference>
<dbReference type="Pfam" id="PF04237">
    <property type="entry name" value="YjbR"/>
    <property type="match status" value="1"/>
</dbReference>
<dbReference type="Proteomes" id="UP000034287">
    <property type="component" value="Unassembled WGS sequence"/>
</dbReference>
<proteinExistence type="predicted"/>
<dbReference type="OrthoDB" id="9789813at2"/>
<organism evidence="1 2">
    <name type="scientific">Salinicoccus sediminis</name>
    <dbReference type="NCBI Taxonomy" id="1432562"/>
    <lineage>
        <taxon>Bacteria</taxon>
        <taxon>Bacillati</taxon>
        <taxon>Bacillota</taxon>
        <taxon>Bacilli</taxon>
        <taxon>Bacillales</taxon>
        <taxon>Staphylococcaceae</taxon>
        <taxon>Salinicoccus</taxon>
    </lineage>
</organism>
<evidence type="ECO:0000313" key="2">
    <source>
        <dbReference type="Proteomes" id="UP000034287"/>
    </source>
</evidence>
<gene>
    <name evidence="1" type="ORF">WN59_13115</name>
</gene>
<name>A0A0M2SFB9_9STAP</name>
<reference evidence="1 2" key="1">
    <citation type="submission" date="2015-04" db="EMBL/GenBank/DDBJ databases">
        <title>Taxonomic description and genome sequence of Salinicoccus sediminis sp. nov., a novel hyper halotolerant bacterium isolated from marine sediment.</title>
        <authorList>
            <person name="Mathan Kumar R."/>
            <person name="Kaur G."/>
            <person name="Kumar N."/>
            <person name="Kumar A."/>
            <person name="Singh N.K."/>
            <person name="Kaur N."/>
            <person name="Mayilraj S."/>
        </authorList>
    </citation>
    <scope>NUCLEOTIDE SEQUENCE [LARGE SCALE GENOMIC DNA]</scope>
    <source>
        <strain evidence="1 2">SV-16</strain>
    </source>
</reference>
<evidence type="ECO:0008006" key="3">
    <source>
        <dbReference type="Google" id="ProtNLM"/>
    </source>
</evidence>
<dbReference type="AlphaFoldDB" id="A0A0M2SFB9"/>
<dbReference type="PANTHER" id="PTHR35145">
    <property type="entry name" value="CYTOPLASMIC PROTEIN-RELATED"/>
    <property type="match status" value="1"/>
</dbReference>
<dbReference type="EMBL" id="LAYZ01000026">
    <property type="protein sequence ID" value="KKK32973.1"/>
    <property type="molecule type" value="Genomic_DNA"/>
</dbReference>
<protein>
    <recommendedName>
        <fullName evidence="3">MmcQ protein</fullName>
    </recommendedName>
</protein>
<sequence>MLNREDVLDFAHERYGVRPDYPWKKFPNFAVIRHEDNGRWFCLIMDLTRDKLGMEGTEKIDVLNVKVRGEFIGPLRERENIYPAYHMDKNNWVSIVLDFTRNKEDIRDLIAESYELTAG</sequence>
<dbReference type="RefSeq" id="WP_046580824.1">
    <property type="nucleotide sequence ID" value="NZ_LAYZ01000026.1"/>
</dbReference>
<dbReference type="SUPFAM" id="SSF142906">
    <property type="entry name" value="YjbR-like"/>
    <property type="match status" value="1"/>
</dbReference>
<dbReference type="InterPro" id="IPR038056">
    <property type="entry name" value="YjbR-like_sf"/>
</dbReference>
<dbReference type="STRING" id="1432562.WN59_13115"/>
<accession>A0A0M2SFB9</accession>
<comment type="caution">
    <text evidence="1">The sequence shown here is derived from an EMBL/GenBank/DDBJ whole genome shotgun (WGS) entry which is preliminary data.</text>
</comment>
<evidence type="ECO:0000313" key="1">
    <source>
        <dbReference type="EMBL" id="KKK32973.1"/>
    </source>
</evidence>
<dbReference type="Gene3D" id="3.90.1150.30">
    <property type="match status" value="1"/>
</dbReference>